<gene>
    <name evidence="7" type="ORF">BTN82_16715</name>
</gene>
<dbReference type="OrthoDB" id="26727at2"/>
<evidence type="ECO:0000256" key="5">
    <source>
        <dbReference type="SAM" id="SignalP"/>
    </source>
</evidence>
<sequence length="116" mass="12514">MRAFSSAICFSLLTNSAIAATISIDIPGNKKPEKESVSYTCGKQLIKADYINSESTSLVVLTINKVTTIAANVVSASGSKYMGDGITWWAKGDNATLYQFPEGSDVEEQISCHERK</sequence>
<name>A0A1Q8ENN1_9PSED</name>
<keyword evidence="2" id="KW-0472">Membrane</keyword>
<evidence type="ECO:0000256" key="1">
    <source>
        <dbReference type="ARBA" id="ARBA00022729"/>
    </source>
</evidence>
<dbReference type="Proteomes" id="UP000185578">
    <property type="component" value="Unassembled WGS sequence"/>
</dbReference>
<keyword evidence="4" id="KW-0449">Lipoprotein</keyword>
<keyword evidence="3" id="KW-0564">Palmitate</keyword>
<organism evidence="7 8">
    <name type="scientific">Pseudomonas chlororaphis</name>
    <dbReference type="NCBI Taxonomy" id="587753"/>
    <lineage>
        <taxon>Bacteria</taxon>
        <taxon>Pseudomonadati</taxon>
        <taxon>Pseudomonadota</taxon>
        <taxon>Gammaproteobacteria</taxon>
        <taxon>Pseudomonadales</taxon>
        <taxon>Pseudomonadaceae</taxon>
        <taxon>Pseudomonas</taxon>
    </lineage>
</organism>
<comment type="caution">
    <text evidence="7">The sequence shown here is derived from an EMBL/GenBank/DDBJ whole genome shotgun (WGS) entry which is preliminary data.</text>
</comment>
<feature type="signal peptide" evidence="5">
    <location>
        <begin position="1"/>
        <end position="19"/>
    </location>
</feature>
<reference evidence="7 8" key="1">
    <citation type="submission" date="2016-12" db="EMBL/GenBank/DDBJ databases">
        <authorList>
            <person name="Song W.-J."/>
            <person name="Kurnit D.M."/>
        </authorList>
    </citation>
    <scope>NUCLEOTIDE SEQUENCE [LARGE SCALE GENOMIC DNA]</scope>
    <source>
        <strain evidence="7 8">PCL1601</strain>
    </source>
</reference>
<proteinExistence type="predicted"/>
<dbReference type="RefSeq" id="WP_075120237.1">
    <property type="nucleotide sequence ID" value="NZ_MSCT01000014.1"/>
</dbReference>
<dbReference type="Gene3D" id="2.40.128.200">
    <property type="match status" value="1"/>
</dbReference>
<dbReference type="SUPFAM" id="SSF141488">
    <property type="entry name" value="YdhA-like"/>
    <property type="match status" value="1"/>
</dbReference>
<evidence type="ECO:0000259" key="6">
    <source>
        <dbReference type="Pfam" id="PF09864"/>
    </source>
</evidence>
<dbReference type="AlphaFoldDB" id="A0A1Q8ENN1"/>
<dbReference type="Pfam" id="PF09864">
    <property type="entry name" value="MliC"/>
    <property type="match status" value="1"/>
</dbReference>
<evidence type="ECO:0000256" key="2">
    <source>
        <dbReference type="ARBA" id="ARBA00023136"/>
    </source>
</evidence>
<dbReference type="EMBL" id="MSCT01000014">
    <property type="protein sequence ID" value="OLF53407.1"/>
    <property type="molecule type" value="Genomic_DNA"/>
</dbReference>
<evidence type="ECO:0000313" key="8">
    <source>
        <dbReference type="Proteomes" id="UP000185578"/>
    </source>
</evidence>
<evidence type="ECO:0000256" key="3">
    <source>
        <dbReference type="ARBA" id="ARBA00023139"/>
    </source>
</evidence>
<feature type="chain" id="PRO_5012796477" description="C-type lysozyme inhibitor domain-containing protein" evidence="5">
    <location>
        <begin position="20"/>
        <end position="116"/>
    </location>
</feature>
<dbReference type="InterPro" id="IPR036328">
    <property type="entry name" value="MliC_sf"/>
</dbReference>
<protein>
    <recommendedName>
        <fullName evidence="6">C-type lysozyme inhibitor domain-containing protein</fullName>
    </recommendedName>
</protein>
<evidence type="ECO:0000256" key="4">
    <source>
        <dbReference type="ARBA" id="ARBA00023288"/>
    </source>
</evidence>
<keyword evidence="1 5" id="KW-0732">Signal</keyword>
<dbReference type="InterPro" id="IPR018660">
    <property type="entry name" value="MliC"/>
</dbReference>
<accession>A0A1Q8ENN1</accession>
<evidence type="ECO:0000313" key="7">
    <source>
        <dbReference type="EMBL" id="OLF53407.1"/>
    </source>
</evidence>
<feature type="domain" description="C-type lysozyme inhibitor" evidence="6">
    <location>
        <begin position="39"/>
        <end position="100"/>
    </location>
</feature>